<reference evidence="6" key="1">
    <citation type="submission" date="2018-10" db="EMBL/GenBank/DDBJ databases">
        <title>Transcriptome assembly of Aceria tosichella (Wheat curl mite) Type 2.</title>
        <authorList>
            <person name="Scully E.D."/>
            <person name="Geib S.M."/>
            <person name="Palmer N.A."/>
            <person name="Gupta A.K."/>
            <person name="Sarath G."/>
            <person name="Tatineni S."/>
        </authorList>
    </citation>
    <scope>NUCLEOTIDE SEQUENCE</scope>
    <source>
        <strain evidence="6">LincolnNE</strain>
    </source>
</reference>
<evidence type="ECO:0000256" key="4">
    <source>
        <dbReference type="ARBA" id="ARBA00022989"/>
    </source>
</evidence>
<dbReference type="InterPro" id="IPR007014">
    <property type="entry name" value="FUN14"/>
</dbReference>
<dbReference type="EMBL" id="GGYP01003431">
    <property type="protein sequence ID" value="MDE48202.1"/>
    <property type="molecule type" value="Transcribed_RNA"/>
</dbReference>
<dbReference type="GO" id="GO:0000422">
    <property type="term" value="P:autophagy of mitochondrion"/>
    <property type="evidence" value="ECO:0007669"/>
    <property type="project" value="TreeGrafter"/>
</dbReference>
<accession>A0A6G1SE20</accession>
<organism evidence="6">
    <name type="scientific">Aceria tosichella</name>
    <name type="common">wheat curl mite</name>
    <dbReference type="NCBI Taxonomy" id="561515"/>
    <lineage>
        <taxon>Eukaryota</taxon>
        <taxon>Metazoa</taxon>
        <taxon>Ecdysozoa</taxon>
        <taxon>Arthropoda</taxon>
        <taxon>Chelicerata</taxon>
        <taxon>Arachnida</taxon>
        <taxon>Acari</taxon>
        <taxon>Acariformes</taxon>
        <taxon>Trombidiformes</taxon>
        <taxon>Prostigmata</taxon>
        <taxon>Eupodina</taxon>
        <taxon>Eriophyoidea</taxon>
        <taxon>Eriophyidae</taxon>
        <taxon>Eriophyinae</taxon>
        <taxon>Aceriini</taxon>
        <taxon>Aceria</taxon>
    </lineage>
</organism>
<name>A0A6G1SE20_9ACAR</name>
<dbReference type="PANTHER" id="PTHR21346:SF0">
    <property type="entry name" value="RE45833P"/>
    <property type="match status" value="1"/>
</dbReference>
<keyword evidence="4" id="KW-1133">Transmembrane helix</keyword>
<keyword evidence="5" id="KW-0472">Membrane</keyword>
<comment type="subcellular location">
    <subcellularLocation>
        <location evidence="1">Mitochondrion outer membrane</location>
        <topology evidence="1">Multi-pass membrane protein</topology>
    </subcellularLocation>
</comment>
<evidence type="ECO:0000256" key="2">
    <source>
        <dbReference type="ARBA" id="ARBA00009160"/>
    </source>
</evidence>
<proteinExistence type="inferred from homology"/>
<comment type="similarity">
    <text evidence="2">Belongs to the FUN14 family.</text>
</comment>
<dbReference type="Pfam" id="PF04930">
    <property type="entry name" value="FUN14"/>
    <property type="match status" value="1"/>
</dbReference>
<evidence type="ECO:0000256" key="3">
    <source>
        <dbReference type="ARBA" id="ARBA00022692"/>
    </source>
</evidence>
<evidence type="ECO:0000256" key="1">
    <source>
        <dbReference type="ARBA" id="ARBA00004374"/>
    </source>
</evidence>
<gene>
    <name evidence="6" type="primary">FUNDC1</name>
    <name evidence="6" type="ORF">g.20718</name>
</gene>
<protein>
    <submittedName>
        <fullName evidence="6">FUN14 domain-containing protein 1</fullName>
    </submittedName>
</protein>
<keyword evidence="3" id="KW-0812">Transmembrane</keyword>
<evidence type="ECO:0000256" key="5">
    <source>
        <dbReference type="ARBA" id="ARBA00023136"/>
    </source>
</evidence>
<dbReference type="AlphaFoldDB" id="A0A6G1SE20"/>
<dbReference type="PANTHER" id="PTHR21346">
    <property type="entry name" value="FUN14 DOMAIN CONTAINING"/>
    <property type="match status" value="1"/>
</dbReference>
<evidence type="ECO:0000313" key="6">
    <source>
        <dbReference type="EMBL" id="MDE48202.1"/>
    </source>
</evidence>
<sequence length="122" mass="13325">MVELSVQDAIDRFNNLPKSVQQAIIGSTSGWLTGFTLVKFGRYAGFSMGASILLIQLGHHYGYISIDWKNVNRDLKKAKEEVEKQANNHLPDLSARIQRGIKDNAVTASTFLGGFLLGASSA</sequence>
<dbReference type="GO" id="GO:0005741">
    <property type="term" value="C:mitochondrial outer membrane"/>
    <property type="evidence" value="ECO:0007669"/>
    <property type="project" value="UniProtKB-SubCell"/>
</dbReference>